<evidence type="ECO:0000313" key="5">
    <source>
        <dbReference type="Proteomes" id="UP000789803"/>
    </source>
</evidence>
<dbReference type="InterPro" id="IPR029479">
    <property type="entry name" value="Nitroreductase"/>
</dbReference>
<dbReference type="EC" id="1.-.-.-" evidence="4"/>
<accession>A0ABN7K2R7</accession>
<dbReference type="PANTHER" id="PTHR43673">
    <property type="entry name" value="NAD(P)H NITROREDUCTASE YDGI-RELATED"/>
    <property type="match status" value="1"/>
</dbReference>
<dbReference type="InterPro" id="IPR000415">
    <property type="entry name" value="Nitroreductase-like"/>
</dbReference>
<protein>
    <submittedName>
        <fullName evidence="4">Nitroreductase NfnB</fullName>
        <ecNumber evidence="4">1.-.-.-</ecNumber>
    </submittedName>
</protein>
<comment type="caution">
    <text evidence="4">The sequence shown here is derived from an EMBL/GenBank/DDBJ whole genome shotgun (WGS) entry which is preliminary data.</text>
</comment>
<dbReference type="RefSeq" id="WP_229931914.1">
    <property type="nucleotide sequence ID" value="NZ_CAJHOF010000001.1"/>
</dbReference>
<evidence type="ECO:0000259" key="3">
    <source>
        <dbReference type="Pfam" id="PF00881"/>
    </source>
</evidence>
<dbReference type="GO" id="GO:0016491">
    <property type="term" value="F:oxidoreductase activity"/>
    <property type="evidence" value="ECO:0007669"/>
    <property type="project" value="UniProtKB-KW"/>
</dbReference>
<gene>
    <name evidence="4" type="primary">nfnB</name>
    <name evidence="4" type="ORF">LMG7974_00087</name>
</gene>
<name>A0ABN7K2R7_9BACT</name>
<keyword evidence="5" id="KW-1185">Reference proteome</keyword>
<comment type="similarity">
    <text evidence="1">Belongs to the nitroreductase family.</text>
</comment>
<dbReference type="Pfam" id="PF00881">
    <property type="entry name" value="Nitroreductase"/>
    <property type="match status" value="1"/>
</dbReference>
<dbReference type="Gene3D" id="3.40.109.10">
    <property type="entry name" value="NADH Oxidase"/>
    <property type="match status" value="1"/>
</dbReference>
<dbReference type="EMBL" id="CAJHOF010000001">
    <property type="protein sequence ID" value="CAD7286794.1"/>
    <property type="molecule type" value="Genomic_DNA"/>
</dbReference>
<evidence type="ECO:0000256" key="2">
    <source>
        <dbReference type="ARBA" id="ARBA00023002"/>
    </source>
</evidence>
<organism evidence="4 5">
    <name type="scientific">Campylobacter majalis</name>
    <dbReference type="NCBI Taxonomy" id="2790656"/>
    <lineage>
        <taxon>Bacteria</taxon>
        <taxon>Pseudomonadati</taxon>
        <taxon>Campylobacterota</taxon>
        <taxon>Epsilonproteobacteria</taxon>
        <taxon>Campylobacterales</taxon>
        <taxon>Campylobacteraceae</taxon>
        <taxon>Campylobacter</taxon>
    </lineage>
</organism>
<dbReference type="Proteomes" id="UP000789803">
    <property type="component" value="Unassembled WGS sequence"/>
</dbReference>
<reference evidence="4 5" key="1">
    <citation type="submission" date="2020-11" db="EMBL/GenBank/DDBJ databases">
        <authorList>
            <person name="Peeters C."/>
        </authorList>
    </citation>
    <scope>NUCLEOTIDE SEQUENCE [LARGE SCALE GENOMIC DNA]</scope>
    <source>
        <strain evidence="4 5">LMG 7974</strain>
    </source>
</reference>
<evidence type="ECO:0000256" key="1">
    <source>
        <dbReference type="ARBA" id="ARBA00007118"/>
    </source>
</evidence>
<keyword evidence="2 4" id="KW-0560">Oxidoreductase</keyword>
<dbReference type="PANTHER" id="PTHR43673:SF10">
    <property type="entry name" value="NADH DEHYDROGENASE_NAD(P)H NITROREDUCTASE XCC3605-RELATED"/>
    <property type="match status" value="1"/>
</dbReference>
<sequence>MLDFQTTVRSRQSIREFLDKPLSKDEINEILLDAQWAPSATNTQPWITHVVSGQKTKELKEILKDKWAKGEIKSDFPYDQSLFPPALETRMRALYKLIYDGFGVAREDKEGRARMVPLNLEFYGAPHAAFLFMPSIADNVNVAADMGMYAQNFMLSCTARGYGSIPQLIFAMFADTIRKELGVSDELKLLFGISFGYPNWDANVNKNRTQRVPLSESVTFHE</sequence>
<dbReference type="SUPFAM" id="SSF55469">
    <property type="entry name" value="FMN-dependent nitroreductase-like"/>
    <property type="match status" value="1"/>
</dbReference>
<proteinExistence type="inferred from homology"/>
<feature type="domain" description="Nitroreductase" evidence="3">
    <location>
        <begin position="8"/>
        <end position="197"/>
    </location>
</feature>
<dbReference type="CDD" id="cd02136">
    <property type="entry name" value="PnbA_NfnB-like"/>
    <property type="match status" value="1"/>
</dbReference>
<evidence type="ECO:0000313" key="4">
    <source>
        <dbReference type="EMBL" id="CAD7286794.1"/>
    </source>
</evidence>